<comment type="similarity">
    <text evidence="10">Belongs to the CEP41 family.</text>
</comment>
<reference evidence="13 14" key="1">
    <citation type="journal article" date="2015" name="Sci. Rep.">
        <title>The genome of Leishmania panamensis: insights into genomics of the L. (Viannia) subgenus.</title>
        <authorList>
            <person name="Llanes A."/>
            <person name="Restrepo C.M."/>
            <person name="Vecchio G.D."/>
            <person name="Anguizola F.J."/>
            <person name="Lleonart R."/>
        </authorList>
    </citation>
    <scope>NUCLEOTIDE SEQUENCE [LARGE SCALE GENOMIC DNA]</scope>
    <source>
        <strain evidence="13 14">MHOM/PA/94/PSC-1</strain>
    </source>
</reference>
<protein>
    <submittedName>
        <fullName evidence="13">Flagellar protein, putative</fullName>
    </submittedName>
</protein>
<evidence type="ECO:0000256" key="11">
    <source>
        <dbReference type="SAM" id="MobiDB-lite"/>
    </source>
</evidence>
<dbReference type="VEuPathDB" id="TriTrypDB:LPMP_202710"/>
<evidence type="ECO:0000259" key="12">
    <source>
        <dbReference type="PROSITE" id="PS50206"/>
    </source>
</evidence>
<keyword evidence="8" id="KW-0206">Cytoskeleton</keyword>
<evidence type="ECO:0000256" key="7">
    <source>
        <dbReference type="ARBA" id="ARBA00023069"/>
    </source>
</evidence>
<organism evidence="13 14">
    <name type="scientific">Leishmania panamensis</name>
    <dbReference type="NCBI Taxonomy" id="5679"/>
    <lineage>
        <taxon>Eukaryota</taxon>
        <taxon>Discoba</taxon>
        <taxon>Euglenozoa</taxon>
        <taxon>Kinetoplastea</taxon>
        <taxon>Metakinetoplastina</taxon>
        <taxon>Trypanosomatida</taxon>
        <taxon>Trypanosomatidae</taxon>
        <taxon>Leishmaniinae</taxon>
        <taxon>Leishmania</taxon>
        <taxon>Leishmania guyanensis species complex</taxon>
    </lineage>
</organism>
<dbReference type="GO" id="GO:0036064">
    <property type="term" value="C:ciliary basal body"/>
    <property type="evidence" value="ECO:0007669"/>
    <property type="project" value="TreeGrafter"/>
</dbReference>
<proteinExistence type="inferred from homology"/>
<evidence type="ECO:0000256" key="9">
    <source>
        <dbReference type="ARBA" id="ARBA00023273"/>
    </source>
</evidence>
<evidence type="ECO:0000313" key="14">
    <source>
        <dbReference type="Proteomes" id="UP000063063"/>
    </source>
</evidence>
<evidence type="ECO:0000256" key="10">
    <source>
        <dbReference type="ARBA" id="ARBA00038465"/>
    </source>
</evidence>
<evidence type="ECO:0000256" key="2">
    <source>
        <dbReference type="ARBA" id="ARBA00004300"/>
    </source>
</evidence>
<evidence type="ECO:0000313" key="13">
    <source>
        <dbReference type="EMBL" id="AIN97767.1"/>
    </source>
</evidence>
<dbReference type="InterPro" id="IPR001763">
    <property type="entry name" value="Rhodanese-like_dom"/>
</dbReference>
<evidence type="ECO:0000256" key="6">
    <source>
        <dbReference type="ARBA" id="ARBA00022927"/>
    </source>
</evidence>
<evidence type="ECO:0000256" key="5">
    <source>
        <dbReference type="ARBA" id="ARBA00022794"/>
    </source>
</evidence>
<dbReference type="GO" id="GO:0060271">
    <property type="term" value="P:cilium assembly"/>
    <property type="evidence" value="ECO:0007669"/>
    <property type="project" value="TreeGrafter"/>
</dbReference>
<dbReference type="GeneID" id="22574481"/>
<evidence type="ECO:0000256" key="3">
    <source>
        <dbReference type="ARBA" id="ARBA00022448"/>
    </source>
</evidence>
<dbReference type="AlphaFoldDB" id="A0A088RNV9"/>
<dbReference type="SMART" id="SM00450">
    <property type="entry name" value="RHOD"/>
    <property type="match status" value="1"/>
</dbReference>
<dbReference type="RefSeq" id="XP_010698474.1">
    <property type="nucleotide sequence ID" value="XM_010700172.1"/>
</dbReference>
<keyword evidence="13" id="KW-0282">Flagellum</keyword>
<dbReference type="CDD" id="cd00158">
    <property type="entry name" value="RHOD"/>
    <property type="match status" value="1"/>
</dbReference>
<keyword evidence="7" id="KW-0969">Cilium</keyword>
<dbReference type="GO" id="GO:0005813">
    <property type="term" value="C:centrosome"/>
    <property type="evidence" value="ECO:0007669"/>
    <property type="project" value="UniProtKB-SubCell"/>
</dbReference>
<evidence type="ECO:0000256" key="1">
    <source>
        <dbReference type="ARBA" id="ARBA00004120"/>
    </source>
</evidence>
<feature type="region of interest" description="Disordered" evidence="11">
    <location>
        <begin position="215"/>
        <end position="249"/>
    </location>
</feature>
<dbReference type="eggNOG" id="ENOG502QR8A">
    <property type="taxonomic scope" value="Eukaryota"/>
</dbReference>
<dbReference type="Pfam" id="PF00581">
    <property type="entry name" value="Rhodanese"/>
    <property type="match status" value="1"/>
</dbReference>
<dbReference type="Proteomes" id="UP000063063">
    <property type="component" value="Chromosome 20"/>
</dbReference>
<gene>
    <name evidence="13" type="ORF">LPMP_202710</name>
</gene>
<evidence type="ECO:0000256" key="8">
    <source>
        <dbReference type="ARBA" id="ARBA00023212"/>
    </source>
</evidence>
<keyword evidence="9" id="KW-0966">Cell projection</keyword>
<keyword evidence="14" id="KW-1185">Reference proteome</keyword>
<dbReference type="SUPFAM" id="SSF52821">
    <property type="entry name" value="Rhodanese/Cell cycle control phosphatase"/>
    <property type="match status" value="1"/>
</dbReference>
<dbReference type="InterPro" id="IPR051889">
    <property type="entry name" value="CEP41"/>
</dbReference>
<evidence type="ECO:0000256" key="4">
    <source>
        <dbReference type="ARBA" id="ARBA00022490"/>
    </source>
</evidence>
<dbReference type="PROSITE" id="PS50206">
    <property type="entry name" value="RHODANESE_3"/>
    <property type="match status" value="1"/>
</dbReference>
<keyword evidence="4" id="KW-0963">Cytoplasm</keyword>
<dbReference type="OrthoDB" id="70250at2759"/>
<dbReference type="EMBL" id="CP009389">
    <property type="protein sequence ID" value="AIN97767.1"/>
    <property type="molecule type" value="Genomic_DNA"/>
</dbReference>
<dbReference type="FunFam" id="3.40.250.10:FF:000123">
    <property type="entry name" value="Rhodanese-like domain containing protein, putative"/>
    <property type="match status" value="1"/>
</dbReference>
<sequence>MSINPTIGDKDVLQRRTAANPKYNGVQAVVNSGMTIQLAQYMRNNKIKTKKQPGELFQRLHIDVIAAFLNRQEPKSVLEDGGFARPMDEYGGPENALDKPAISYLLLDCREVEHYEACHIKTALHYPKIKLHHSTNPFLPGMYAYKNKENKCIVLYDLEEEAVVSLANTMVQKGIENVAIIAGGLREFAQDYADYLTAQSPVPIIPRDLRLKRRADEATQARSDARTTMSHKPKSLSSSLARSARKGTF</sequence>
<dbReference type="InterPro" id="IPR036873">
    <property type="entry name" value="Rhodanese-like_dom_sf"/>
</dbReference>
<feature type="compositionally biased region" description="Basic and acidic residues" evidence="11">
    <location>
        <begin position="215"/>
        <end position="225"/>
    </location>
</feature>
<feature type="domain" description="Rhodanese" evidence="12">
    <location>
        <begin position="104"/>
        <end position="197"/>
    </location>
</feature>
<accession>A0A088RNV9</accession>
<keyword evidence="5" id="KW-0970">Cilium biogenesis/degradation</keyword>
<dbReference type="VEuPathDB" id="TriTrypDB:LPAL13_200032900"/>
<keyword evidence="6" id="KW-0653">Protein transport</keyword>
<dbReference type="KEGG" id="lpan:LPMP_202710"/>
<dbReference type="GO" id="GO:0015031">
    <property type="term" value="P:protein transport"/>
    <property type="evidence" value="ECO:0007669"/>
    <property type="project" value="UniProtKB-KW"/>
</dbReference>
<dbReference type="PANTHER" id="PTHR44390">
    <property type="entry name" value="CENTROSOMAL PROTEIN OF 41 KDA"/>
    <property type="match status" value="1"/>
</dbReference>
<dbReference type="Gene3D" id="3.40.250.10">
    <property type="entry name" value="Rhodanese-like domain"/>
    <property type="match status" value="1"/>
</dbReference>
<keyword evidence="3" id="KW-0813">Transport</keyword>
<dbReference type="PANTHER" id="PTHR44390:SF1">
    <property type="entry name" value="CENTROSOMAL PROTEIN OF 41 KDA"/>
    <property type="match status" value="1"/>
</dbReference>
<name>A0A088RNV9_LEIPA</name>
<comment type="subcellular location">
    <subcellularLocation>
        <location evidence="1">Cytoplasm</location>
        <location evidence="1">Cytoskeleton</location>
        <location evidence="1">Cilium basal body</location>
    </subcellularLocation>
    <subcellularLocation>
        <location evidence="2">Cytoplasm</location>
        <location evidence="2">Cytoskeleton</location>
        <location evidence="2">Microtubule organizing center</location>
        <location evidence="2">Centrosome</location>
    </subcellularLocation>
</comment>